<dbReference type="GO" id="GO:0016740">
    <property type="term" value="F:transferase activity"/>
    <property type="evidence" value="ECO:0007669"/>
    <property type="project" value="UniProtKB-KW"/>
</dbReference>
<dbReference type="Pfam" id="PF09837">
    <property type="entry name" value="DUF2064"/>
    <property type="match status" value="1"/>
</dbReference>
<dbReference type="Gene3D" id="3.90.550.10">
    <property type="entry name" value="Spore Coat Polysaccharide Biosynthesis Protein SpsA, Chain A"/>
    <property type="match status" value="1"/>
</dbReference>
<accession>A0A1V6LQP2</accession>
<proteinExistence type="predicted"/>
<dbReference type="AlphaFoldDB" id="A0A1V6LQP2"/>
<dbReference type="InterPro" id="IPR018641">
    <property type="entry name" value="Trfase_1_rSAM/seldom-assoc"/>
</dbReference>
<comment type="caution">
    <text evidence="1">The sequence shown here is derived from an EMBL/GenBank/DDBJ whole genome shotgun (WGS) entry which is preliminary data.</text>
</comment>
<evidence type="ECO:0000313" key="1">
    <source>
        <dbReference type="EMBL" id="OQD42520.1"/>
    </source>
</evidence>
<name>A0A1V6LQP2_9FLAO</name>
<dbReference type="Proteomes" id="UP000191680">
    <property type="component" value="Unassembled WGS sequence"/>
</dbReference>
<dbReference type="PANTHER" id="PTHR36529">
    <property type="entry name" value="SLL1095 PROTEIN"/>
    <property type="match status" value="1"/>
</dbReference>
<organism evidence="1 2">
    <name type="scientific">Croceivirga radicis</name>
    <dbReference type="NCBI Taxonomy" id="1929488"/>
    <lineage>
        <taxon>Bacteria</taxon>
        <taxon>Pseudomonadati</taxon>
        <taxon>Bacteroidota</taxon>
        <taxon>Flavobacteriia</taxon>
        <taxon>Flavobacteriales</taxon>
        <taxon>Flavobacteriaceae</taxon>
        <taxon>Croceivirga</taxon>
    </lineage>
</organism>
<dbReference type="SUPFAM" id="SSF53448">
    <property type="entry name" value="Nucleotide-diphospho-sugar transferases"/>
    <property type="match status" value="1"/>
</dbReference>
<keyword evidence="1" id="KW-0808">Transferase</keyword>
<dbReference type="PANTHER" id="PTHR36529:SF1">
    <property type="entry name" value="GLYCOSYLTRANSFERASE"/>
    <property type="match status" value="1"/>
</dbReference>
<evidence type="ECO:0000313" key="2">
    <source>
        <dbReference type="Proteomes" id="UP000191680"/>
    </source>
</evidence>
<dbReference type="NCBIfam" id="TIGR04282">
    <property type="entry name" value="glyco_like_cofC"/>
    <property type="match status" value="1"/>
</dbReference>
<dbReference type="RefSeq" id="WP_080319207.1">
    <property type="nucleotide sequence ID" value="NZ_MTBC01000006.1"/>
</dbReference>
<dbReference type="InterPro" id="IPR029044">
    <property type="entry name" value="Nucleotide-diphossugar_trans"/>
</dbReference>
<keyword evidence="2" id="KW-1185">Reference proteome</keyword>
<gene>
    <name evidence="1" type="ORF">BUL40_10390</name>
</gene>
<sequence>MIKNSTNLLLIFTRNPELGKCKTRLAATVGDQAALDIYNFLLQHTAKVTSQLSCDKAVYYSEEIWQDDVWDANTYEKKLQEGSDLGEKMINAFKEGFAAGYKNIIVIGSDLYDVHPVDLNHAFEQLAEHDFVVGPAEDGGYYLLGMNKLLPALFTNKKWGTDDVLQSTLQDLQKETYFLLEEKNDVDYFEDIKDIPAFDPFIKHVK</sequence>
<dbReference type="EMBL" id="MTBC01000006">
    <property type="protein sequence ID" value="OQD42520.1"/>
    <property type="molecule type" value="Genomic_DNA"/>
</dbReference>
<dbReference type="OrthoDB" id="9798250at2"/>
<protein>
    <submittedName>
        <fullName evidence="1">Glycosyltransferase</fullName>
    </submittedName>
</protein>
<reference evidence="1 2" key="1">
    <citation type="submission" date="2016-12" db="EMBL/GenBank/DDBJ databases">
        <authorList>
            <person name="Song W.-J."/>
            <person name="Kurnit D.M."/>
        </authorList>
    </citation>
    <scope>NUCLEOTIDE SEQUENCE [LARGE SCALE GENOMIC DNA]</scope>
    <source>
        <strain evidence="1 2">HSG9</strain>
    </source>
</reference>